<feature type="region of interest" description="Disordered" evidence="5">
    <location>
        <begin position="290"/>
        <end position="321"/>
    </location>
</feature>
<dbReference type="GO" id="GO:0071949">
    <property type="term" value="F:FAD binding"/>
    <property type="evidence" value="ECO:0007669"/>
    <property type="project" value="InterPro"/>
</dbReference>
<dbReference type="InterPro" id="IPR002938">
    <property type="entry name" value="FAD-bd"/>
</dbReference>
<feature type="chain" id="PRO_5035329542" description="FAD-binding domain-containing protein" evidence="6">
    <location>
        <begin position="27"/>
        <end position="601"/>
    </location>
</feature>
<feature type="signal peptide" evidence="6">
    <location>
        <begin position="1"/>
        <end position="26"/>
    </location>
</feature>
<keyword evidence="3" id="KW-0560">Oxidoreductase</keyword>
<dbReference type="GO" id="GO:0004497">
    <property type="term" value="F:monooxygenase activity"/>
    <property type="evidence" value="ECO:0007669"/>
    <property type="project" value="UniProtKB-KW"/>
</dbReference>
<evidence type="ECO:0000313" key="9">
    <source>
        <dbReference type="Proteomes" id="UP000751190"/>
    </source>
</evidence>
<feature type="compositionally biased region" description="Low complexity" evidence="5">
    <location>
        <begin position="292"/>
        <end position="307"/>
    </location>
</feature>
<organism evidence="8 9">
    <name type="scientific">Diacronema lutheri</name>
    <name type="common">Unicellular marine alga</name>
    <name type="synonym">Monochrysis lutheri</name>
    <dbReference type="NCBI Taxonomy" id="2081491"/>
    <lineage>
        <taxon>Eukaryota</taxon>
        <taxon>Haptista</taxon>
        <taxon>Haptophyta</taxon>
        <taxon>Pavlovophyceae</taxon>
        <taxon>Pavlovales</taxon>
        <taxon>Pavlovaceae</taxon>
        <taxon>Diacronema</taxon>
    </lineage>
</organism>
<evidence type="ECO:0000256" key="1">
    <source>
        <dbReference type="ARBA" id="ARBA00022630"/>
    </source>
</evidence>
<evidence type="ECO:0000259" key="7">
    <source>
        <dbReference type="Pfam" id="PF01494"/>
    </source>
</evidence>
<name>A0A8J6CFQ8_DIALT</name>
<proteinExistence type="predicted"/>
<evidence type="ECO:0000256" key="4">
    <source>
        <dbReference type="ARBA" id="ARBA00023033"/>
    </source>
</evidence>
<keyword evidence="4" id="KW-0503">Monooxygenase</keyword>
<dbReference type="Gene3D" id="3.50.50.60">
    <property type="entry name" value="FAD/NAD(P)-binding domain"/>
    <property type="match status" value="2"/>
</dbReference>
<keyword evidence="6" id="KW-0732">Signal</keyword>
<dbReference type="EMBL" id="JAGTXO010000002">
    <property type="protein sequence ID" value="KAG8469371.1"/>
    <property type="molecule type" value="Genomic_DNA"/>
</dbReference>
<feature type="compositionally biased region" description="Gly residues" evidence="5">
    <location>
        <begin position="308"/>
        <end position="321"/>
    </location>
</feature>
<dbReference type="AlphaFoldDB" id="A0A8J6CFQ8"/>
<dbReference type="OrthoDB" id="655030at2759"/>
<evidence type="ECO:0000256" key="6">
    <source>
        <dbReference type="SAM" id="SignalP"/>
    </source>
</evidence>
<reference evidence="8" key="1">
    <citation type="submission" date="2021-05" db="EMBL/GenBank/DDBJ databases">
        <title>The genome of the haptophyte Pavlova lutheri (Diacronema luteri, Pavlovales) - a model for lipid biosynthesis in eukaryotic algae.</title>
        <authorList>
            <person name="Hulatt C.J."/>
            <person name="Posewitz M.C."/>
        </authorList>
    </citation>
    <scope>NUCLEOTIDE SEQUENCE</scope>
    <source>
        <strain evidence="8">NIVA-4/92</strain>
    </source>
</reference>
<evidence type="ECO:0000313" key="8">
    <source>
        <dbReference type="EMBL" id="KAG8469371.1"/>
    </source>
</evidence>
<keyword evidence="9" id="KW-1185">Reference proteome</keyword>
<gene>
    <name evidence="8" type="ORF">KFE25_005826</name>
</gene>
<comment type="caution">
    <text evidence="8">The sequence shown here is derived from an EMBL/GenBank/DDBJ whole genome shotgun (WGS) entry which is preliminary data.</text>
</comment>
<protein>
    <recommendedName>
        <fullName evidence="7">FAD-binding domain-containing protein</fullName>
    </recommendedName>
</protein>
<dbReference type="PRINTS" id="PR00420">
    <property type="entry name" value="RNGMNOXGNASE"/>
</dbReference>
<dbReference type="Pfam" id="PF01494">
    <property type="entry name" value="FAD_binding_3"/>
    <property type="match status" value="1"/>
</dbReference>
<dbReference type="Proteomes" id="UP000751190">
    <property type="component" value="Unassembled WGS sequence"/>
</dbReference>
<evidence type="ECO:0000256" key="5">
    <source>
        <dbReference type="SAM" id="MobiDB-lite"/>
    </source>
</evidence>
<dbReference type="PANTHER" id="PTHR46972:SF1">
    <property type="entry name" value="FAD DEPENDENT OXIDOREDUCTASE DOMAIN-CONTAINING PROTEIN"/>
    <property type="match status" value="1"/>
</dbReference>
<dbReference type="PANTHER" id="PTHR46972">
    <property type="entry name" value="MONOOXYGENASE ASQM-RELATED"/>
    <property type="match status" value="1"/>
</dbReference>
<keyword evidence="1" id="KW-0285">Flavoprotein</keyword>
<dbReference type="SUPFAM" id="SSF51905">
    <property type="entry name" value="FAD/NAD(P)-binding domain"/>
    <property type="match status" value="1"/>
</dbReference>
<sequence>MRLRADLRRALLALAPLLTRPPGAMALHHAAPPLTHADPRLRFVSCPACGGAGARLLASKRDKGARARLAQGERGDAAPAARARQNRAACKRCVGDGVVINDAPAHTPVEGREATDDRPLIAVVGGGIGGAAVALGLQQRGLRAVVFEADGSFDERAQGYALTLQQGNAALRRFGISMAAEGIVHGAHVSMDTRGTQLGRFGDGRRRAQSDAASSAASGVASGAACRAPPARGNLLVSRQQLRAALLAQLVPGSVRWGHRLVSLEPGRADGGADGGAGVVRLRFSTRRTRQRAAAPAADAPSAAADGGEAGEGGGGGGGDNDAGEPLDAALVIGADGIRSTVRAQLLAAARASVDGARAAETVAQITLGCALRYLGLIVILGRAPCVHALAAERHIWEVVDGRARLYGMPFDGHSTMWQLSFALPLERAQALARAGGDALLDEAARVTSGWCEPVAQLLRDTRAADVTGYPAYDRPLPEPAALRAALGERCVLLGDALHPMSPFKGQGANQALLDGLELARALARVTALGPLPPGLREPALPLHSALGQFEAGMIARARVKVDASARAAQFLHSPAALAVGDCTRAGAAAGGATAIADESD</sequence>
<keyword evidence="2" id="KW-0274">FAD</keyword>
<feature type="domain" description="FAD-binding" evidence="7">
    <location>
        <begin position="489"/>
        <end position="526"/>
    </location>
</feature>
<dbReference type="OMA" id="YARETWM"/>
<accession>A0A8J6CFQ8</accession>
<dbReference type="InterPro" id="IPR036188">
    <property type="entry name" value="FAD/NAD-bd_sf"/>
</dbReference>
<evidence type="ECO:0000256" key="3">
    <source>
        <dbReference type="ARBA" id="ARBA00023002"/>
    </source>
</evidence>
<evidence type="ECO:0000256" key="2">
    <source>
        <dbReference type="ARBA" id="ARBA00022827"/>
    </source>
</evidence>